<protein>
    <submittedName>
        <fullName evidence="1">Uncharacterized protein</fullName>
    </submittedName>
</protein>
<sequence>DEIEFRGTGGMIRRTEDIVRWKVSRLFDGELWDPGRVDEIHEVWIPELANRKSELALEFEPHRRFALAVRGIMKLEVPGEVGLQDLRVVDAVQQSSREKRAISIGRE</sequence>
<dbReference type="Gene3D" id="3.30.360.10">
    <property type="entry name" value="Dihydrodipicolinate Reductase, domain 2"/>
    <property type="match status" value="1"/>
</dbReference>
<dbReference type="EMBL" id="BARS01016578">
    <property type="protein sequence ID" value="GAF88446.1"/>
    <property type="molecule type" value="Genomic_DNA"/>
</dbReference>
<accession>X0TMI1</accession>
<feature type="non-terminal residue" evidence="1">
    <location>
        <position position="1"/>
    </location>
</feature>
<reference evidence="1" key="1">
    <citation type="journal article" date="2014" name="Front. Microbiol.">
        <title>High frequency of phylogenetically diverse reductive dehalogenase-homologous genes in deep subseafloor sedimentary metagenomes.</title>
        <authorList>
            <person name="Kawai M."/>
            <person name="Futagami T."/>
            <person name="Toyoda A."/>
            <person name="Takaki Y."/>
            <person name="Nishi S."/>
            <person name="Hori S."/>
            <person name="Arai W."/>
            <person name="Tsubouchi T."/>
            <person name="Morono Y."/>
            <person name="Uchiyama I."/>
            <person name="Ito T."/>
            <person name="Fujiyama A."/>
            <person name="Inagaki F."/>
            <person name="Takami H."/>
        </authorList>
    </citation>
    <scope>NUCLEOTIDE SEQUENCE</scope>
    <source>
        <strain evidence="1">Expedition CK06-06</strain>
    </source>
</reference>
<dbReference type="AlphaFoldDB" id="X0TMI1"/>
<gene>
    <name evidence="1" type="ORF">S01H1_27251</name>
</gene>
<name>X0TMI1_9ZZZZ</name>
<evidence type="ECO:0000313" key="1">
    <source>
        <dbReference type="EMBL" id="GAF88446.1"/>
    </source>
</evidence>
<organism evidence="1">
    <name type="scientific">marine sediment metagenome</name>
    <dbReference type="NCBI Taxonomy" id="412755"/>
    <lineage>
        <taxon>unclassified sequences</taxon>
        <taxon>metagenomes</taxon>
        <taxon>ecological metagenomes</taxon>
    </lineage>
</organism>
<comment type="caution">
    <text evidence="1">The sequence shown here is derived from an EMBL/GenBank/DDBJ whole genome shotgun (WGS) entry which is preliminary data.</text>
</comment>
<proteinExistence type="predicted"/>